<sequence>MCTSPILSRMSQSIYSNTTAHKLCREN</sequence>
<reference evidence="1" key="1">
    <citation type="submission" date="2014-11" db="EMBL/GenBank/DDBJ databases">
        <authorList>
            <person name="Amaro Gonzalez C."/>
        </authorList>
    </citation>
    <scope>NUCLEOTIDE SEQUENCE</scope>
</reference>
<reference evidence="1" key="2">
    <citation type="journal article" date="2015" name="Fish Shellfish Immunol.">
        <title>Early steps in the European eel (Anguilla anguilla)-Vibrio vulnificus interaction in the gills: Role of the RtxA13 toxin.</title>
        <authorList>
            <person name="Callol A."/>
            <person name="Pajuelo D."/>
            <person name="Ebbesson L."/>
            <person name="Teles M."/>
            <person name="MacKenzie S."/>
            <person name="Amaro C."/>
        </authorList>
    </citation>
    <scope>NUCLEOTIDE SEQUENCE</scope>
</reference>
<dbReference type="AlphaFoldDB" id="A0A0E9SMI0"/>
<protein>
    <submittedName>
        <fullName evidence="1">Uncharacterized protein</fullName>
    </submittedName>
</protein>
<organism evidence="1">
    <name type="scientific">Anguilla anguilla</name>
    <name type="common">European freshwater eel</name>
    <name type="synonym">Muraena anguilla</name>
    <dbReference type="NCBI Taxonomy" id="7936"/>
    <lineage>
        <taxon>Eukaryota</taxon>
        <taxon>Metazoa</taxon>
        <taxon>Chordata</taxon>
        <taxon>Craniata</taxon>
        <taxon>Vertebrata</taxon>
        <taxon>Euteleostomi</taxon>
        <taxon>Actinopterygii</taxon>
        <taxon>Neopterygii</taxon>
        <taxon>Teleostei</taxon>
        <taxon>Anguilliformes</taxon>
        <taxon>Anguillidae</taxon>
        <taxon>Anguilla</taxon>
    </lineage>
</organism>
<accession>A0A0E9SMI0</accession>
<dbReference type="EMBL" id="GBXM01066051">
    <property type="protein sequence ID" value="JAH42526.1"/>
    <property type="molecule type" value="Transcribed_RNA"/>
</dbReference>
<name>A0A0E9SMI0_ANGAN</name>
<proteinExistence type="predicted"/>
<evidence type="ECO:0000313" key="1">
    <source>
        <dbReference type="EMBL" id="JAH42526.1"/>
    </source>
</evidence>